<gene>
    <name evidence="2" type="ORF">FXF65_07020</name>
</gene>
<feature type="region of interest" description="Disordered" evidence="1">
    <location>
        <begin position="1"/>
        <end position="107"/>
    </location>
</feature>
<organism evidence="2 3">
    <name type="scientific">Actinomadura syzygii</name>
    <dbReference type="NCBI Taxonomy" id="1427538"/>
    <lineage>
        <taxon>Bacteria</taxon>
        <taxon>Bacillati</taxon>
        <taxon>Actinomycetota</taxon>
        <taxon>Actinomycetes</taxon>
        <taxon>Streptosporangiales</taxon>
        <taxon>Thermomonosporaceae</taxon>
        <taxon>Actinomadura</taxon>
    </lineage>
</organism>
<comment type="caution">
    <text evidence="2">The sequence shown here is derived from an EMBL/GenBank/DDBJ whole genome shotgun (WGS) entry which is preliminary data.</text>
</comment>
<dbReference type="Proteomes" id="UP000322634">
    <property type="component" value="Unassembled WGS sequence"/>
</dbReference>
<dbReference type="AlphaFoldDB" id="A0A5D0UGT9"/>
<feature type="compositionally biased region" description="Basic and acidic residues" evidence="1">
    <location>
        <begin position="9"/>
        <end position="68"/>
    </location>
</feature>
<proteinExistence type="predicted"/>
<evidence type="ECO:0000313" key="3">
    <source>
        <dbReference type="Proteomes" id="UP000322634"/>
    </source>
</evidence>
<accession>A0A5D0UGT9</accession>
<reference evidence="2 3" key="1">
    <citation type="submission" date="2019-08" db="EMBL/GenBank/DDBJ databases">
        <title>Actinomadura sp. nov. CYP1-5 isolated from mountain soil.</title>
        <authorList>
            <person name="Songsumanus A."/>
            <person name="Kuncharoen N."/>
            <person name="Kudo T."/>
            <person name="Yuki M."/>
            <person name="Igarashi Y."/>
            <person name="Tanasupawat S."/>
        </authorList>
    </citation>
    <scope>NUCLEOTIDE SEQUENCE [LARGE SCALE GENOMIC DNA]</scope>
    <source>
        <strain evidence="2 3">GKU157</strain>
    </source>
</reference>
<dbReference type="RefSeq" id="WP_148348862.1">
    <property type="nucleotide sequence ID" value="NZ_JBHSBF010000003.1"/>
</dbReference>
<evidence type="ECO:0000313" key="2">
    <source>
        <dbReference type="EMBL" id="TYC17721.1"/>
    </source>
</evidence>
<dbReference type="OrthoDB" id="3971409at2"/>
<dbReference type="EMBL" id="VSFF01000002">
    <property type="protein sequence ID" value="TYC17721.1"/>
    <property type="molecule type" value="Genomic_DNA"/>
</dbReference>
<evidence type="ECO:0000256" key="1">
    <source>
        <dbReference type="SAM" id="MobiDB-lite"/>
    </source>
</evidence>
<dbReference type="InterPro" id="IPR016024">
    <property type="entry name" value="ARM-type_fold"/>
</dbReference>
<sequence length="731" mass="81433">MNEQPAPAEAKEPKAKDPKAKLPKPEEPKAKAKDEEPKAGEPKAEEPKDKEKEKDEPSRAHVLNERGQRGTIQDRIGTERDALSGYAPGGTAIGRDQHNHYYGGPDGRRTRIAPLRRRDVEEIERAFVAPEDFDELLRLTRERRIVILQADQDSGRYAAARRLLCLLLAGDDRRLFGVDPSVRLDELTADDLTEGAGYVYRDPARPDALTGFALDKISGLLEDAKARLVITVDAARPLTDDRAVELVLRLGRVQDRREIARGLLALELGDGRAGVVLDEPDVAALLDAQLGQDGPPRHARAVAVELLNAHRQALPLARTAEQALRLRDDELRTQWFESLETLSLQCMAVATAVLSGEPYETVALAAMQLKNELETGDPHAESLRRLDAPLTPTRRKWLSRLGAETAPSKVRLRFGATAPSEAIRYLDPYAQGKVLGYFWREFDEQRPRLLGWLRWCSEHPLESVRTRTAVATGFLAARAFDLVRALVIEPMAFSEDPRLRTVAATALHATVTQRPALREPVRELLRSWAEPAETPRLRGTAARAWRVEYADGGAAAALDWLEDYTGDESVLVTAAVCVSVTELWETEWDREGTPARLLEWTSDRDEDRRFTGRLAFLTAARQLVRRLPGDDFDWPGLLHIAAMDDARMRDVAALWREVLNDSIVQEHAQDLLREWACTADDVPVVRRSLARLTRAVATDGVTAGRLRYAARGWAEDAPKSSADVLTALNGR</sequence>
<dbReference type="SUPFAM" id="SSF48371">
    <property type="entry name" value="ARM repeat"/>
    <property type="match status" value="1"/>
</dbReference>
<keyword evidence="3" id="KW-1185">Reference proteome</keyword>
<protein>
    <submittedName>
        <fullName evidence="2">Uncharacterized protein</fullName>
    </submittedName>
</protein>
<name>A0A5D0UGT9_9ACTN</name>